<dbReference type="Proteomes" id="UP000235388">
    <property type="component" value="Unassembled WGS sequence"/>
</dbReference>
<dbReference type="AlphaFoldDB" id="A0A2N5VTA2"/>
<keyword evidence="3" id="KW-0413">Isomerase</keyword>
<dbReference type="GO" id="GO:0003677">
    <property type="term" value="F:DNA binding"/>
    <property type="evidence" value="ECO:0007669"/>
    <property type="project" value="UniProtKB-KW"/>
</dbReference>
<dbReference type="Gene3D" id="3.40.50.300">
    <property type="entry name" value="P-loop containing nucleotide triphosphate hydrolases"/>
    <property type="match status" value="1"/>
</dbReference>
<proteinExistence type="inferred from homology"/>
<comment type="caution">
    <text evidence="6">The sequence shown here is derived from an EMBL/GenBank/DDBJ whole genome shotgun (WGS) entry which is preliminary data.</text>
</comment>
<dbReference type="SUPFAM" id="SSF52540">
    <property type="entry name" value="P-loop containing nucleoside triphosphate hydrolases"/>
    <property type="match status" value="1"/>
</dbReference>
<comment type="similarity">
    <text evidence="1">Belongs to the helicase family. RecQ subfamily.</text>
</comment>
<dbReference type="GO" id="GO:0009378">
    <property type="term" value="F:four-way junction helicase activity"/>
    <property type="evidence" value="ECO:0007669"/>
    <property type="project" value="TreeGrafter"/>
</dbReference>
<organism evidence="6 7">
    <name type="scientific">Puccinia coronata f. sp. avenae</name>
    <dbReference type="NCBI Taxonomy" id="200324"/>
    <lineage>
        <taxon>Eukaryota</taxon>
        <taxon>Fungi</taxon>
        <taxon>Dikarya</taxon>
        <taxon>Basidiomycota</taxon>
        <taxon>Pucciniomycotina</taxon>
        <taxon>Pucciniomycetes</taxon>
        <taxon>Pucciniales</taxon>
        <taxon>Pucciniaceae</taxon>
        <taxon>Puccinia</taxon>
    </lineage>
</organism>
<accession>A0A2N5VTA2</accession>
<evidence type="ECO:0000313" key="6">
    <source>
        <dbReference type="EMBL" id="PLW53228.1"/>
    </source>
</evidence>
<evidence type="ECO:0000256" key="2">
    <source>
        <dbReference type="ARBA" id="ARBA00023125"/>
    </source>
</evidence>
<dbReference type="GO" id="GO:0043138">
    <property type="term" value="F:3'-5' DNA helicase activity"/>
    <property type="evidence" value="ECO:0007669"/>
    <property type="project" value="UniProtKB-EC"/>
</dbReference>
<reference evidence="6 7" key="1">
    <citation type="submission" date="2017-11" db="EMBL/GenBank/DDBJ databases">
        <title>De novo assembly and phasing of dikaryotic genomes from two isolates of Puccinia coronata f. sp. avenae, the causal agent of oat crown rust.</title>
        <authorList>
            <person name="Miller M.E."/>
            <person name="Zhang Y."/>
            <person name="Omidvar V."/>
            <person name="Sperschneider J."/>
            <person name="Schwessinger B."/>
            <person name="Raley C."/>
            <person name="Palmer J.M."/>
            <person name="Garnica D."/>
            <person name="Upadhyaya N."/>
            <person name="Rathjen J."/>
            <person name="Taylor J.M."/>
            <person name="Park R.F."/>
            <person name="Dodds P.N."/>
            <person name="Hirsch C.D."/>
            <person name="Kianian S.F."/>
            <person name="Figueroa M."/>
        </authorList>
    </citation>
    <scope>NUCLEOTIDE SEQUENCE [LARGE SCALE GENOMIC DNA]</scope>
    <source>
        <strain evidence="6">12NC29</strain>
    </source>
</reference>
<dbReference type="OrthoDB" id="2496478at2759"/>
<evidence type="ECO:0000256" key="1">
    <source>
        <dbReference type="ARBA" id="ARBA00005446"/>
    </source>
</evidence>
<comment type="catalytic activity">
    <reaction evidence="4">
        <text>Couples ATP hydrolysis with the unwinding of duplex DNA by translocating in the 3'-5' direction.</text>
        <dbReference type="EC" id="5.6.2.4"/>
    </reaction>
</comment>
<evidence type="ECO:0000256" key="3">
    <source>
        <dbReference type="ARBA" id="ARBA00023235"/>
    </source>
</evidence>
<dbReference type="GO" id="GO:0005694">
    <property type="term" value="C:chromosome"/>
    <property type="evidence" value="ECO:0007669"/>
    <property type="project" value="TreeGrafter"/>
</dbReference>
<protein>
    <recommendedName>
        <fullName evidence="5">DNA 3'-5' helicase</fullName>
        <ecNumber evidence="5">5.6.2.4</ecNumber>
    </recommendedName>
</protein>
<dbReference type="STRING" id="200324.A0A2N5VTA2"/>
<keyword evidence="2" id="KW-0238">DNA-binding</keyword>
<sequence length="165" mass="18609">MNVNTSQVSAKESQSLTGVNVYKKLSEMNSQDLSNHINQLLLEFYHQPSKPLQVDTVMNLVNGQITFLLAGTGFGKSQIAELYYRLIPKKQRAVILTLNPLNTLGNNQVLEKQGAGFTAINLSKKNFNPATAREIVKGIYQFVYLSPEIFLNNKLWDESYFCAEF</sequence>
<name>A0A2N5VTA2_9BASI</name>
<gene>
    <name evidence="6" type="ORF">PCANC_07495</name>
</gene>
<dbReference type="GO" id="GO:0000724">
    <property type="term" value="P:double-strand break repair via homologous recombination"/>
    <property type="evidence" value="ECO:0007669"/>
    <property type="project" value="TreeGrafter"/>
</dbReference>
<evidence type="ECO:0000256" key="5">
    <source>
        <dbReference type="ARBA" id="ARBA00034808"/>
    </source>
</evidence>
<dbReference type="GO" id="GO:0005737">
    <property type="term" value="C:cytoplasm"/>
    <property type="evidence" value="ECO:0007669"/>
    <property type="project" value="TreeGrafter"/>
</dbReference>
<evidence type="ECO:0000313" key="7">
    <source>
        <dbReference type="Proteomes" id="UP000235388"/>
    </source>
</evidence>
<dbReference type="PANTHER" id="PTHR13710:SF105">
    <property type="entry name" value="ATP-DEPENDENT DNA HELICASE Q1"/>
    <property type="match status" value="1"/>
</dbReference>
<evidence type="ECO:0000256" key="4">
    <source>
        <dbReference type="ARBA" id="ARBA00034617"/>
    </source>
</evidence>
<keyword evidence="7" id="KW-1185">Reference proteome</keyword>
<dbReference type="InterPro" id="IPR027417">
    <property type="entry name" value="P-loop_NTPase"/>
</dbReference>
<dbReference type="EMBL" id="PGCJ01000065">
    <property type="protein sequence ID" value="PLW53228.1"/>
    <property type="molecule type" value="Genomic_DNA"/>
</dbReference>
<dbReference type="EC" id="5.6.2.4" evidence="5"/>
<dbReference type="PANTHER" id="PTHR13710">
    <property type="entry name" value="DNA HELICASE RECQ FAMILY MEMBER"/>
    <property type="match status" value="1"/>
</dbReference>